<comment type="similarity">
    <text evidence="2 14 15">Belongs to the TonB-dependent receptor family.</text>
</comment>
<evidence type="ECO:0000256" key="4">
    <source>
        <dbReference type="ARBA" id="ARBA00022452"/>
    </source>
</evidence>
<feature type="chain" id="PRO_5005790767" evidence="16">
    <location>
        <begin position="18"/>
        <end position="698"/>
    </location>
</feature>
<evidence type="ECO:0000256" key="6">
    <source>
        <dbReference type="ARBA" id="ARBA00022692"/>
    </source>
</evidence>
<evidence type="ECO:0000313" key="20">
    <source>
        <dbReference type="Proteomes" id="UP000066049"/>
    </source>
</evidence>
<dbReference type="GO" id="GO:0038023">
    <property type="term" value="F:signaling receptor activity"/>
    <property type="evidence" value="ECO:0007669"/>
    <property type="project" value="InterPro"/>
</dbReference>
<sequence length="698" mass="79485">MKFSILASSLIFSSLWALDTNNSDYSVVLPTIEVEGISEQNTLKGYIAYDSADINRNGLSNKETPQTIENIDIQKNRNYGTNDLSSILEGNAGIDASYDMRGENIRIRGFSVDGGDIYRDGVRDSGQIRRSTANVERVEILKGPASILYGRSDGGAVVNLVSKKANFMPVYKLSGRVGSWSRYGGGVDINHVVNNQLAARLTTDMERGKSWREGVKYKNFMISPSIIVTNDGGTVSFEAQYTYDNAWRVPDRMPTKSVYDKLGIDYTKGFSHDGDFVEDKLHFFRTELNAQLVKDINLKWVFGYRKASQNFDHYFSGTIMPGNRLKQNYAKQQTDNDTLSNAITLTKELEFTRFKHNLTFGYDNSVETRHPRLWYDKAKNVTINPYASRLSWGSVGYMPLTTDNKHKAINNGVFLEDLISLDDKYRLLLGGRFDFYEFKTRDINGKTNSYKGDSFSPRVGLLWDFLPEHTAYASYSKSFAPYGGRGNIGISTGDTTMLDLKPQNNEQYEIGLKSTWADNRFSSNLAIFQIEHNNIRYQPDSKNDPYTWAVRGKERSRGIELNILGQIYENLYLRSSLGYMRAIIASDKSNPLNEKLSLKNTTNWQGNVFLRYAKNDKWYVESGVTGYSKRYSYEVTKTSVTDQHLPGFVRLDASAGYNFNEHAQITLAINNILNKKYWRSDSRPGDERSFMLNMHYTF</sequence>
<dbReference type="PATRIC" id="fig|199.248.peg.362"/>
<evidence type="ECO:0000256" key="16">
    <source>
        <dbReference type="SAM" id="SignalP"/>
    </source>
</evidence>
<evidence type="ECO:0000256" key="7">
    <source>
        <dbReference type="ARBA" id="ARBA00022729"/>
    </source>
</evidence>
<evidence type="ECO:0000256" key="12">
    <source>
        <dbReference type="ARBA" id="ARBA00023170"/>
    </source>
</evidence>
<keyword evidence="9" id="KW-0406">Ion transport</keyword>
<reference evidence="20" key="1">
    <citation type="submission" date="2015-08" db="EMBL/GenBank/DDBJ databases">
        <title>Comparative genomics of the Campylobacter concisus group.</title>
        <authorList>
            <person name="Miller W.G."/>
            <person name="Yee E."/>
            <person name="Chapman M.H."/>
            <person name="Huynh S."/>
            <person name="Bono J.L."/>
            <person name="On S.L.W."/>
            <person name="St Leger J."/>
            <person name="Foster G."/>
            <person name="Parker C.T."/>
        </authorList>
    </citation>
    <scope>NUCLEOTIDE SEQUENCE [LARGE SCALE GENOMIC DNA]</scope>
    <source>
        <strain evidence="20">ATCC 33237</strain>
    </source>
</reference>
<keyword evidence="6 14" id="KW-0812">Transmembrane</keyword>
<name>A0A0M3V200_9BACT</name>
<evidence type="ECO:0000256" key="11">
    <source>
        <dbReference type="ARBA" id="ARBA00023136"/>
    </source>
</evidence>
<gene>
    <name evidence="19" type="ORF">CCON33237_0340</name>
</gene>
<evidence type="ECO:0000256" key="15">
    <source>
        <dbReference type="RuleBase" id="RU003357"/>
    </source>
</evidence>
<dbReference type="AlphaFoldDB" id="A0A0M3V200"/>
<dbReference type="Proteomes" id="UP000066049">
    <property type="component" value="Chromosome"/>
</dbReference>
<evidence type="ECO:0000259" key="18">
    <source>
        <dbReference type="Pfam" id="PF07715"/>
    </source>
</evidence>
<keyword evidence="5" id="KW-0410">Iron transport</keyword>
<dbReference type="CDD" id="cd01347">
    <property type="entry name" value="ligand_gated_channel"/>
    <property type="match status" value="1"/>
</dbReference>
<dbReference type="PANTHER" id="PTHR32552:SF68">
    <property type="entry name" value="FERRICHROME OUTER MEMBRANE TRANSPORTER_PHAGE RECEPTOR"/>
    <property type="match status" value="1"/>
</dbReference>
<evidence type="ECO:0000256" key="3">
    <source>
        <dbReference type="ARBA" id="ARBA00022448"/>
    </source>
</evidence>
<organism evidence="19 20">
    <name type="scientific">Campylobacter concisus</name>
    <dbReference type="NCBI Taxonomy" id="199"/>
    <lineage>
        <taxon>Bacteria</taxon>
        <taxon>Pseudomonadati</taxon>
        <taxon>Campylobacterota</taxon>
        <taxon>Epsilonproteobacteria</taxon>
        <taxon>Campylobacterales</taxon>
        <taxon>Campylobacteraceae</taxon>
        <taxon>Campylobacter</taxon>
    </lineage>
</organism>
<keyword evidence="8" id="KW-0408">Iron</keyword>
<evidence type="ECO:0000256" key="5">
    <source>
        <dbReference type="ARBA" id="ARBA00022496"/>
    </source>
</evidence>
<dbReference type="GO" id="GO:0015891">
    <property type="term" value="P:siderophore transport"/>
    <property type="evidence" value="ECO:0007669"/>
    <property type="project" value="InterPro"/>
</dbReference>
<evidence type="ECO:0000256" key="2">
    <source>
        <dbReference type="ARBA" id="ARBA00009810"/>
    </source>
</evidence>
<evidence type="ECO:0000256" key="14">
    <source>
        <dbReference type="PROSITE-ProRule" id="PRU01360"/>
    </source>
</evidence>
<dbReference type="GeneID" id="28662008"/>
<dbReference type="Pfam" id="PF07715">
    <property type="entry name" value="Plug"/>
    <property type="match status" value="1"/>
</dbReference>
<comment type="subcellular location">
    <subcellularLocation>
        <location evidence="1 14">Cell outer membrane</location>
        <topology evidence="1 14">Multi-pass membrane protein</topology>
    </subcellularLocation>
</comment>
<dbReference type="InterPro" id="IPR039426">
    <property type="entry name" value="TonB-dep_rcpt-like"/>
</dbReference>
<dbReference type="Gene3D" id="2.40.170.20">
    <property type="entry name" value="TonB-dependent receptor, beta-barrel domain"/>
    <property type="match status" value="1"/>
</dbReference>
<dbReference type="PANTHER" id="PTHR32552">
    <property type="entry name" value="FERRICHROME IRON RECEPTOR-RELATED"/>
    <property type="match status" value="1"/>
</dbReference>
<feature type="domain" description="TonB-dependent receptor plug" evidence="18">
    <location>
        <begin position="61"/>
        <end position="157"/>
    </location>
</feature>
<feature type="domain" description="TonB-dependent receptor-like beta-barrel" evidence="17">
    <location>
        <begin position="229"/>
        <end position="672"/>
    </location>
</feature>
<proteinExistence type="inferred from homology"/>
<evidence type="ECO:0000256" key="10">
    <source>
        <dbReference type="ARBA" id="ARBA00023077"/>
    </source>
</evidence>
<keyword evidence="13 14" id="KW-0998">Cell outer membrane</keyword>
<keyword evidence="11 14" id="KW-0472">Membrane</keyword>
<dbReference type="InterPro" id="IPR036942">
    <property type="entry name" value="Beta-barrel_TonB_sf"/>
</dbReference>
<dbReference type="PROSITE" id="PS52016">
    <property type="entry name" value="TONB_DEPENDENT_REC_3"/>
    <property type="match status" value="1"/>
</dbReference>
<keyword evidence="10 15" id="KW-0798">TonB box</keyword>
<dbReference type="InterPro" id="IPR010105">
    <property type="entry name" value="TonB_sidphr_rcpt"/>
</dbReference>
<dbReference type="Pfam" id="PF00593">
    <property type="entry name" value="TonB_dep_Rec_b-barrel"/>
    <property type="match status" value="1"/>
</dbReference>
<protein>
    <submittedName>
        <fullName evidence="19">TonB-dependent receptor</fullName>
    </submittedName>
</protein>
<evidence type="ECO:0000256" key="9">
    <source>
        <dbReference type="ARBA" id="ARBA00023065"/>
    </source>
</evidence>
<dbReference type="Gene3D" id="2.170.130.10">
    <property type="entry name" value="TonB-dependent receptor, plug domain"/>
    <property type="match status" value="1"/>
</dbReference>
<evidence type="ECO:0000256" key="1">
    <source>
        <dbReference type="ARBA" id="ARBA00004571"/>
    </source>
</evidence>
<dbReference type="InterPro" id="IPR000531">
    <property type="entry name" value="Beta-barrel_TonB"/>
</dbReference>
<dbReference type="RefSeq" id="WP_069174573.1">
    <property type="nucleotide sequence ID" value="NZ_CABMKQ010000002.1"/>
</dbReference>
<keyword evidence="3 14" id="KW-0813">Transport</keyword>
<dbReference type="GO" id="GO:0015344">
    <property type="term" value="F:siderophore uptake transmembrane transporter activity"/>
    <property type="evidence" value="ECO:0007669"/>
    <property type="project" value="TreeGrafter"/>
</dbReference>
<dbReference type="InterPro" id="IPR012910">
    <property type="entry name" value="Plug_dom"/>
</dbReference>
<keyword evidence="7 16" id="KW-0732">Signal</keyword>
<feature type="signal peptide" evidence="16">
    <location>
        <begin position="1"/>
        <end position="17"/>
    </location>
</feature>
<dbReference type="GO" id="GO:0009279">
    <property type="term" value="C:cell outer membrane"/>
    <property type="evidence" value="ECO:0007669"/>
    <property type="project" value="UniProtKB-SubCell"/>
</dbReference>
<keyword evidence="4 14" id="KW-1134">Transmembrane beta strand</keyword>
<accession>A0A0M3V200</accession>
<evidence type="ECO:0000313" key="19">
    <source>
        <dbReference type="EMBL" id="ALF47048.1"/>
    </source>
</evidence>
<evidence type="ECO:0000256" key="13">
    <source>
        <dbReference type="ARBA" id="ARBA00023237"/>
    </source>
</evidence>
<dbReference type="SUPFAM" id="SSF56935">
    <property type="entry name" value="Porins"/>
    <property type="match status" value="1"/>
</dbReference>
<keyword evidence="12 19" id="KW-0675">Receptor</keyword>
<dbReference type="EMBL" id="CP012541">
    <property type="protein sequence ID" value="ALF47048.1"/>
    <property type="molecule type" value="Genomic_DNA"/>
</dbReference>
<dbReference type="InterPro" id="IPR037066">
    <property type="entry name" value="Plug_dom_sf"/>
</dbReference>
<evidence type="ECO:0000256" key="8">
    <source>
        <dbReference type="ARBA" id="ARBA00023004"/>
    </source>
</evidence>
<evidence type="ECO:0000259" key="17">
    <source>
        <dbReference type="Pfam" id="PF00593"/>
    </source>
</evidence>
<dbReference type="NCBIfam" id="TIGR01783">
    <property type="entry name" value="TonB-siderophor"/>
    <property type="match status" value="1"/>
</dbReference>
<dbReference type="KEGG" id="ccoc:CCON33237_0340"/>